<dbReference type="Gene3D" id="3.50.30.20">
    <property type="entry name" value="Carbamoyl-phosphate synthase small subunit, N-terminal domain"/>
    <property type="match status" value="1"/>
</dbReference>
<evidence type="ECO:0000256" key="14">
    <source>
        <dbReference type="ARBA" id="ARBA00044334"/>
    </source>
</evidence>
<dbReference type="SMART" id="SM01097">
    <property type="entry name" value="CPSase_sm_chain"/>
    <property type="match status" value="1"/>
</dbReference>
<evidence type="ECO:0000256" key="5">
    <source>
        <dbReference type="ARBA" id="ARBA00022571"/>
    </source>
</evidence>
<dbReference type="GO" id="GO:0006526">
    <property type="term" value="P:L-arginine biosynthetic process"/>
    <property type="evidence" value="ECO:0007669"/>
    <property type="project" value="UniProtKB-KW"/>
</dbReference>
<evidence type="ECO:0000256" key="10">
    <source>
        <dbReference type="ARBA" id="ARBA00022962"/>
    </source>
</evidence>
<dbReference type="GO" id="GO:0006207">
    <property type="term" value="P:'de novo' pyrimidine nucleobase biosynthetic process"/>
    <property type="evidence" value="ECO:0007669"/>
    <property type="project" value="InterPro"/>
</dbReference>
<dbReference type="eggNOG" id="KOG0370">
    <property type="taxonomic scope" value="Eukaryota"/>
</dbReference>
<sequence>MRVLASVFTSQDYISGMALTFLTPPVESRSQLSHLWTDWPTTLLLSKQQTNSINIYRQSSRTSSKSVNMFAARAFRSLPFKVHAAHGLPQRFSGQFGGQARMMASVVNGGPMSAKAPSAPSAIERATLTIRNGPIFHGKSFGAKTNISGEAVFTTSLVGYPESLSDPSYRGQILVFTQPLIGNYGIPSSERDEHGLLKYFESPSLQAVGVVVADAALKYSHWTAVESLSEWCIREGVPAISGVDTRQIVTYLREQGSSLARITVGEEYDADQDEAFIDPEQINLVRKVSTKSPFHVSAANSTSHVAVIDCGVKENILRSLVSRGASVTVFPYDYPVYKVAHHFDGVFISNGPGDPTHCSQTVHTLSKLMQNSQIPIMGICLGHQLLALAVGARTIKLKYGNRAHNIPALDLTTGRCHITSQNHGYAVDASTLPSDWKPYFVNLNDNSNEGMIHKTRPIFSTQFHPEAKGGPLDSSYLFDIYLDSVQKYKANQAIHQPGRDNRPSPLLADLLGNERVGVSIDRESHMTSAPEEPAQTLAAATA</sequence>
<dbReference type="NCBIfam" id="TIGR01368">
    <property type="entry name" value="CPSaseIIsmall"/>
    <property type="match status" value="1"/>
</dbReference>
<dbReference type="InterPro" id="IPR006274">
    <property type="entry name" value="CarbamoylP_synth_ssu"/>
</dbReference>
<evidence type="ECO:0000256" key="7">
    <source>
        <dbReference type="ARBA" id="ARBA00022605"/>
    </source>
</evidence>
<dbReference type="PRINTS" id="PR00099">
    <property type="entry name" value="CPSGATASE"/>
</dbReference>
<dbReference type="HOGENOM" id="CLU_035901_1_0_1"/>
<dbReference type="AlphaFoldDB" id="F2PQ24"/>
<evidence type="ECO:0000256" key="12">
    <source>
        <dbReference type="ARBA" id="ARBA00044031"/>
    </source>
</evidence>
<dbReference type="VEuPathDB" id="FungiDB:TEQG_03025"/>
<dbReference type="PRINTS" id="PR00096">
    <property type="entry name" value="GATASE"/>
</dbReference>
<keyword evidence="6" id="KW-0436">Ligase</keyword>
<evidence type="ECO:0000256" key="3">
    <source>
        <dbReference type="ARBA" id="ARBA00007800"/>
    </source>
</evidence>
<evidence type="ECO:0000313" key="20">
    <source>
        <dbReference type="Proteomes" id="UP000009169"/>
    </source>
</evidence>
<reference evidence="20" key="1">
    <citation type="journal article" date="2012" name="MBio">
        <title>Comparative genome analysis of Trichophyton rubrum and related dermatophytes reveals candidate genes involved in infection.</title>
        <authorList>
            <person name="Martinez D.A."/>
            <person name="Oliver B.G."/>
            <person name="Graeser Y."/>
            <person name="Goldberg J.M."/>
            <person name="Li W."/>
            <person name="Martinez-Rossi N.M."/>
            <person name="Monod M."/>
            <person name="Shelest E."/>
            <person name="Barton R.C."/>
            <person name="Birch E."/>
            <person name="Brakhage A.A."/>
            <person name="Chen Z."/>
            <person name="Gurr S.J."/>
            <person name="Heiman D."/>
            <person name="Heitman J."/>
            <person name="Kosti I."/>
            <person name="Rossi A."/>
            <person name="Saif S."/>
            <person name="Samalova M."/>
            <person name="Saunders C.W."/>
            <person name="Shea T."/>
            <person name="Summerbell R.C."/>
            <person name="Xu J."/>
            <person name="Young S."/>
            <person name="Zeng Q."/>
            <person name="Birren B.W."/>
            <person name="Cuomo C.A."/>
            <person name="White T.C."/>
        </authorList>
    </citation>
    <scope>NUCLEOTIDE SEQUENCE [LARGE SCALE GENOMIC DNA]</scope>
    <source>
        <strain evidence="20">ATCC MYA-4606 / CBS 127.97</strain>
    </source>
</reference>
<keyword evidence="20" id="KW-1185">Reference proteome</keyword>
<dbReference type="Pfam" id="PF00988">
    <property type="entry name" value="CPSase_sm_chain"/>
    <property type="match status" value="1"/>
</dbReference>
<dbReference type="PANTHER" id="PTHR11405:SF4">
    <property type="entry name" value="CARBAMOYL-PHOSPHATE SYNTHASE ARGININE-SPECIFIC SMALL CHAIN"/>
    <property type="match status" value="1"/>
</dbReference>
<dbReference type="InterPro" id="IPR029062">
    <property type="entry name" value="Class_I_gatase-like"/>
</dbReference>
<evidence type="ECO:0000256" key="15">
    <source>
        <dbReference type="ARBA" id="ARBA00044340"/>
    </source>
</evidence>
<comment type="function">
    <text evidence="11">Small subunit of the arginine-specific carbamoyl phosphate synthase (CPSase). CPSase catalyzes the formation of carbamoyl phosphate from the ammonia moiety of glutamine, carbonate, and phosphate donated by ATP, the first step of the arginine biosynthetic pathway. The small subunit (glutamine amidotransferase) binds and cleaves glutamine to supply the large subunit with the substrate ammonia.</text>
</comment>
<dbReference type="Pfam" id="PF00117">
    <property type="entry name" value="GATase"/>
    <property type="match status" value="1"/>
</dbReference>
<evidence type="ECO:0000256" key="16">
    <source>
        <dbReference type="ARBA" id="ARBA00048816"/>
    </source>
</evidence>
<comment type="pathway">
    <text evidence="2">Amino-acid biosynthesis; L-arginine biosynthesis; carbamoyl phosphate from bicarbonate: step 1/1.</text>
</comment>
<evidence type="ECO:0000313" key="19">
    <source>
        <dbReference type="EMBL" id="EGE03992.1"/>
    </source>
</evidence>
<keyword evidence="9" id="KW-0067">ATP-binding</keyword>
<evidence type="ECO:0000256" key="1">
    <source>
        <dbReference type="ARBA" id="ARBA00004305"/>
    </source>
</evidence>
<dbReference type="SUPFAM" id="SSF52317">
    <property type="entry name" value="Class I glutamine amidotransferase-like"/>
    <property type="match status" value="1"/>
</dbReference>
<dbReference type="EC" id="6.3.5.5" evidence="4"/>
<dbReference type="CDD" id="cd01744">
    <property type="entry name" value="GATase1_CPSase"/>
    <property type="match status" value="1"/>
</dbReference>
<dbReference type="PANTHER" id="PTHR11405">
    <property type="entry name" value="CARBAMOYLTRANSFERASE FAMILY MEMBER"/>
    <property type="match status" value="1"/>
</dbReference>
<dbReference type="FunFam" id="3.40.50.880:FF:000016">
    <property type="entry name" value="Carbamoyl-phosphate synthase arginine-specific small chain"/>
    <property type="match status" value="1"/>
</dbReference>
<evidence type="ECO:0000256" key="13">
    <source>
        <dbReference type="ARBA" id="ARBA00044168"/>
    </source>
</evidence>
<dbReference type="GO" id="GO:0006541">
    <property type="term" value="P:glutamine metabolic process"/>
    <property type="evidence" value="ECO:0007669"/>
    <property type="project" value="InterPro"/>
</dbReference>
<dbReference type="GO" id="GO:0005951">
    <property type="term" value="C:carbamoyl-phosphate synthase complex"/>
    <property type="evidence" value="ECO:0007669"/>
    <property type="project" value="TreeGrafter"/>
</dbReference>
<dbReference type="GO" id="GO:0005759">
    <property type="term" value="C:mitochondrial matrix"/>
    <property type="evidence" value="ECO:0007669"/>
    <property type="project" value="UniProtKB-SubCell"/>
</dbReference>
<evidence type="ECO:0000256" key="17">
    <source>
        <dbReference type="ARBA" id="ARBA00049285"/>
    </source>
</evidence>
<evidence type="ECO:0000256" key="9">
    <source>
        <dbReference type="ARBA" id="ARBA00022840"/>
    </source>
</evidence>
<dbReference type="FunFam" id="3.50.30.20:FF:000003">
    <property type="entry name" value="Carbamoyl-phosphate synthase arginine-specific small chain"/>
    <property type="match status" value="1"/>
</dbReference>
<evidence type="ECO:0000256" key="8">
    <source>
        <dbReference type="ARBA" id="ARBA00022741"/>
    </source>
</evidence>
<dbReference type="PRINTS" id="PR00097">
    <property type="entry name" value="ANTSNTHASEII"/>
</dbReference>
<dbReference type="Gene3D" id="3.40.50.880">
    <property type="match status" value="1"/>
</dbReference>
<dbReference type="InterPro" id="IPR017926">
    <property type="entry name" value="GATASE"/>
</dbReference>
<dbReference type="EMBL" id="DS995730">
    <property type="protein sequence ID" value="EGE03992.1"/>
    <property type="molecule type" value="Genomic_DNA"/>
</dbReference>
<keyword evidence="10" id="KW-0315">Glutamine amidotransferase</keyword>
<dbReference type="HAMAP" id="MF_01209">
    <property type="entry name" value="CPSase_S_chain"/>
    <property type="match status" value="1"/>
</dbReference>
<evidence type="ECO:0000256" key="6">
    <source>
        <dbReference type="ARBA" id="ARBA00022598"/>
    </source>
</evidence>
<dbReference type="OrthoDB" id="434at2759"/>
<dbReference type="NCBIfam" id="NF009475">
    <property type="entry name" value="PRK12838.1"/>
    <property type="match status" value="1"/>
</dbReference>
<organism evidence="19 20">
    <name type="scientific">Trichophyton equinum (strain ATCC MYA-4606 / CBS 127.97)</name>
    <name type="common">Horse ringworm fungus</name>
    <dbReference type="NCBI Taxonomy" id="559882"/>
    <lineage>
        <taxon>Eukaryota</taxon>
        <taxon>Fungi</taxon>
        <taxon>Dikarya</taxon>
        <taxon>Ascomycota</taxon>
        <taxon>Pezizomycotina</taxon>
        <taxon>Eurotiomycetes</taxon>
        <taxon>Eurotiomycetidae</taxon>
        <taxon>Onygenales</taxon>
        <taxon>Arthrodermataceae</taxon>
        <taxon>Trichophyton</taxon>
    </lineage>
</organism>
<keyword evidence="8" id="KW-0547">Nucleotide-binding</keyword>
<evidence type="ECO:0000256" key="11">
    <source>
        <dbReference type="ARBA" id="ARBA00043861"/>
    </source>
</evidence>
<evidence type="ECO:0000256" key="2">
    <source>
        <dbReference type="ARBA" id="ARBA00005077"/>
    </source>
</evidence>
<dbReference type="InterPro" id="IPR036480">
    <property type="entry name" value="CarbP_synth_ssu_N_sf"/>
</dbReference>
<evidence type="ECO:0000256" key="4">
    <source>
        <dbReference type="ARBA" id="ARBA00012738"/>
    </source>
</evidence>
<dbReference type="GO" id="GO:0005524">
    <property type="term" value="F:ATP binding"/>
    <property type="evidence" value="ECO:0007669"/>
    <property type="project" value="UniProtKB-KW"/>
</dbReference>
<dbReference type="PROSITE" id="PS51273">
    <property type="entry name" value="GATASE_TYPE_1"/>
    <property type="match status" value="1"/>
</dbReference>
<protein>
    <recommendedName>
        <fullName evidence="13">Carbamoyl phosphate synthase arginine-specific small chain</fullName>
        <ecNumber evidence="4">6.3.5.5</ecNumber>
    </recommendedName>
    <alternativeName>
        <fullName evidence="15">Arginine-specific carbamoyl phosphate synthetase, glutamine chain</fullName>
    </alternativeName>
    <alternativeName>
        <fullName evidence="14">Glutamine-dependent carbamoyl phosphate synthetase</fullName>
    </alternativeName>
</protein>
<dbReference type="InterPro" id="IPR002474">
    <property type="entry name" value="CarbamoylP_synth_ssu_N"/>
</dbReference>
<keyword evidence="5" id="KW-0055">Arginine biosynthesis</keyword>
<dbReference type="InterPro" id="IPR035686">
    <property type="entry name" value="CPSase_GATase1"/>
</dbReference>
<comment type="catalytic activity">
    <reaction evidence="17">
        <text>L-glutamine + H2O = L-glutamate + NH4(+)</text>
        <dbReference type="Rhea" id="RHEA:15889"/>
        <dbReference type="ChEBI" id="CHEBI:15377"/>
        <dbReference type="ChEBI" id="CHEBI:28938"/>
        <dbReference type="ChEBI" id="CHEBI:29985"/>
        <dbReference type="ChEBI" id="CHEBI:58359"/>
    </reaction>
</comment>
<keyword evidence="7" id="KW-0028">Amino-acid biosynthesis</keyword>
<comment type="catalytic activity">
    <reaction evidence="16">
        <text>hydrogencarbonate + L-glutamine + 2 ATP + H2O = carbamoyl phosphate + L-glutamate + 2 ADP + phosphate + 2 H(+)</text>
        <dbReference type="Rhea" id="RHEA:18633"/>
        <dbReference type="ChEBI" id="CHEBI:15377"/>
        <dbReference type="ChEBI" id="CHEBI:15378"/>
        <dbReference type="ChEBI" id="CHEBI:17544"/>
        <dbReference type="ChEBI" id="CHEBI:29985"/>
        <dbReference type="ChEBI" id="CHEBI:30616"/>
        <dbReference type="ChEBI" id="CHEBI:43474"/>
        <dbReference type="ChEBI" id="CHEBI:58228"/>
        <dbReference type="ChEBI" id="CHEBI:58359"/>
        <dbReference type="ChEBI" id="CHEBI:456216"/>
        <dbReference type="EC" id="6.3.5.5"/>
    </reaction>
</comment>
<feature type="domain" description="Carbamoyl-phosphate synthase small subunit N-terminal" evidence="18">
    <location>
        <begin position="124"/>
        <end position="263"/>
    </location>
</feature>
<dbReference type="Proteomes" id="UP000009169">
    <property type="component" value="Unassembled WGS sequence"/>
</dbReference>
<comment type="similarity">
    <text evidence="3">Belongs to the CarA family.</text>
</comment>
<comment type="subcellular location">
    <subcellularLocation>
        <location evidence="1">Mitochondrion matrix</location>
    </subcellularLocation>
</comment>
<evidence type="ECO:0000259" key="18">
    <source>
        <dbReference type="SMART" id="SM01097"/>
    </source>
</evidence>
<accession>F2PQ24</accession>
<dbReference type="GO" id="GO:0004088">
    <property type="term" value="F:carbamoyl-phosphate synthase (glutamine-hydrolyzing) activity"/>
    <property type="evidence" value="ECO:0007669"/>
    <property type="project" value="UniProtKB-EC"/>
</dbReference>
<name>F2PQ24_TRIEC</name>
<proteinExistence type="inferred from homology"/>
<gene>
    <name evidence="19" type="ORF">TEQG_03025</name>
</gene>
<comment type="subunit">
    <text evidence="12">Heterodimer composed of 2 chains; the small (or glutamine) chain promotes the hydrolysis of glutamine to ammonia, which is used by the large (or ammonia) chain to synthesize carbamoyl phosphate.</text>
</comment>
<dbReference type="SUPFAM" id="SSF52021">
    <property type="entry name" value="Carbamoyl phosphate synthetase, small subunit N-terminal domain"/>
    <property type="match status" value="1"/>
</dbReference>